<dbReference type="EMBL" id="PDJI01000004">
    <property type="protein sequence ID" value="PFG39485.1"/>
    <property type="molecule type" value="Genomic_DNA"/>
</dbReference>
<dbReference type="AlphaFoldDB" id="A0A2A9EML2"/>
<sequence>MSCDSGDTWPVERVVQSGASAYSTLTPLPAGEDGELGGRYGLLYEREGYRHISYTSFDLGWLGGVCASLSVDEPAVQAPAVPGAVTVTVENQSGGDLPAGRLGLPEDSSWTSEGADVPALAPGETATIELPLTPPATADQRTHTVRVEYRTDGGTAGVHAQIPVEGTPIPAPAFELRPVLDAIYTGGDDGLIGDRIQPWLEVVNTGNTTLTGIKVVEPGGASACNYSSLAPGKSYVCRNNSPSHTVTAADLAAGMWTTRYRATAQAGDRTVEARAQLFPVDLAEGVVEQGEPTVSTPAGEFAASSFARVPRVGDPGDPIGTAPLTLQVPAAGRASAQLAVTAGDAIKGLTATVSEPTSGSGATLGEAVRVRYPEYIQNEVQGGLVADPLREVESVDVPAGRNQPLWFTVQVPADAAPGVYTATVDLASAAGAVGSWPLEIVVPDVQLRPVAERPFVLDLWSHPDAVADQLGLEPWSEEHFEALEPYWADLAAAGQDVVNVAITEDPWLVSHEGKIRPQTWSPYRSTVEWRWDGSEWSFDFSVFDRIVTDSRAAGIGTDIHAFAMLQFQGRDRLAYVDSRTGELVSESVTVGDERYREAWTAFLTEFTDHLRERGWFEDTRLAFDEQPLNRMNAAFEVLEAVSPEWLDKIALAANSLAEADIAEAISFNVSFLDDVPQDLIDQRRAEGRPTLFYTWNEPTVPNTVVPTPPYNTRTLGWVVEQRDLDGFLRWTYNSWPQDVWSDPSFRYGQGDEYIVYPGAQGPVSSTRWELFQDGQDDAELLDIAKEKLGADHPVVAAALSGVVPDGDSSPAAWAVMLDHRAAVIAALANPDGARVEAVIEGGLVAAGGVATVEVTVTAGEERLRDVRVDVPGATKVEGTRGNSPVKAGTSRTWVATVPVPQDGSLLAVDGVVTSRDGRLVQAFTARAEIVEAVAPLARIEVDRLSVADPNQVITASVPVRNVGDAAGSVTLSATGLETFAAEPVTVEVAPGETRTVALVLDPEGRSGLDAVRLELTAGDGVVQSVQVDLVAGGYFLSDVEWVSSTNGWGPVERDRSNGEQGADDGNVLSLGGRTYAKGIGAHAPSTVTVDLGGTCTSLAFDYGVDDEIAQGGSIAFIVRGDGAELWRSPTMTATSETGRAAVDVTGVETLELVLDPLGHNGQDHGDWANIWAQCS</sequence>
<gene>
    <name evidence="2" type="ORF">ATJ97_1991</name>
</gene>
<dbReference type="GO" id="GO:0005975">
    <property type="term" value="P:carbohydrate metabolic process"/>
    <property type="evidence" value="ECO:0007669"/>
    <property type="project" value="UniProtKB-ARBA"/>
</dbReference>
<dbReference type="InterPro" id="IPR038637">
    <property type="entry name" value="NPCBM_sf"/>
</dbReference>
<dbReference type="SUPFAM" id="SSF50939">
    <property type="entry name" value="Sialidases"/>
    <property type="match status" value="1"/>
</dbReference>
<dbReference type="InterPro" id="IPR013783">
    <property type="entry name" value="Ig-like_fold"/>
</dbReference>
<dbReference type="Pfam" id="PF24346">
    <property type="entry name" value="DUF7507"/>
    <property type="match status" value="1"/>
</dbReference>
<dbReference type="InterPro" id="IPR036278">
    <property type="entry name" value="Sialidase_sf"/>
</dbReference>
<dbReference type="InterPro" id="IPR053850">
    <property type="entry name" value="Glyco_hydro_123_N_2"/>
</dbReference>
<dbReference type="Gene3D" id="2.60.40.10">
    <property type="entry name" value="Immunoglobulins"/>
    <property type="match status" value="1"/>
</dbReference>
<dbReference type="Proteomes" id="UP000222106">
    <property type="component" value="Unassembled WGS sequence"/>
</dbReference>
<dbReference type="InterPro" id="IPR008979">
    <property type="entry name" value="Galactose-bd-like_sf"/>
</dbReference>
<name>A0A2A9EML2_9MICO</name>
<evidence type="ECO:0000259" key="1">
    <source>
        <dbReference type="SMART" id="SM00776"/>
    </source>
</evidence>
<feature type="domain" description="Glycosyl hydrolase family 98 putative carbohydrate-binding module" evidence="1">
    <location>
        <begin position="1030"/>
        <end position="1174"/>
    </location>
</feature>
<evidence type="ECO:0000313" key="3">
    <source>
        <dbReference type="Proteomes" id="UP000222106"/>
    </source>
</evidence>
<dbReference type="InterPro" id="IPR013222">
    <property type="entry name" value="Glyco_hyd_98_carb-bd"/>
</dbReference>
<dbReference type="CDD" id="cd15482">
    <property type="entry name" value="Sialidase_non-viral"/>
    <property type="match status" value="1"/>
</dbReference>
<comment type="caution">
    <text evidence="2">The sequence shown here is derived from an EMBL/GenBank/DDBJ whole genome shotgun (WGS) entry which is preliminary data.</text>
</comment>
<reference evidence="2 3" key="1">
    <citation type="submission" date="2017-10" db="EMBL/GenBank/DDBJ databases">
        <title>Sequencing the genomes of 1000 actinobacteria strains.</title>
        <authorList>
            <person name="Klenk H.-P."/>
        </authorList>
    </citation>
    <scope>NUCLEOTIDE SEQUENCE [LARGE SCALE GENOMIC DNA]</scope>
    <source>
        <strain evidence="2 3">DSM 21838</strain>
    </source>
</reference>
<keyword evidence="3" id="KW-1185">Reference proteome</keyword>
<dbReference type="SUPFAM" id="SSF49785">
    <property type="entry name" value="Galactose-binding domain-like"/>
    <property type="match status" value="1"/>
</dbReference>
<proteinExistence type="predicted"/>
<evidence type="ECO:0000313" key="2">
    <source>
        <dbReference type="EMBL" id="PFG39485.1"/>
    </source>
</evidence>
<organism evidence="2 3">
    <name type="scientific">Georgenia soli</name>
    <dbReference type="NCBI Taxonomy" id="638953"/>
    <lineage>
        <taxon>Bacteria</taxon>
        <taxon>Bacillati</taxon>
        <taxon>Actinomycetota</taxon>
        <taxon>Actinomycetes</taxon>
        <taxon>Micrococcales</taxon>
        <taxon>Bogoriellaceae</taxon>
        <taxon>Georgenia</taxon>
    </lineage>
</organism>
<dbReference type="InterPro" id="IPR025150">
    <property type="entry name" value="GH123_cat"/>
</dbReference>
<protein>
    <submittedName>
        <fullName evidence="2">Sialidase-1</fullName>
    </submittedName>
</protein>
<dbReference type="Gene3D" id="2.60.120.1060">
    <property type="entry name" value="NPCBM/NEW2 domain"/>
    <property type="match status" value="1"/>
</dbReference>
<dbReference type="SMART" id="SM00776">
    <property type="entry name" value="NPCBM"/>
    <property type="match status" value="1"/>
</dbReference>
<dbReference type="Pfam" id="PF08305">
    <property type="entry name" value="NPCBM"/>
    <property type="match status" value="1"/>
</dbReference>
<dbReference type="Pfam" id="PF13320">
    <property type="entry name" value="GH123_cat"/>
    <property type="match status" value="1"/>
</dbReference>
<dbReference type="Gene3D" id="2.120.10.10">
    <property type="match status" value="1"/>
</dbReference>
<dbReference type="Pfam" id="PF22680">
    <property type="entry name" value="Glyco_hydro_123_N_2"/>
    <property type="match status" value="1"/>
</dbReference>
<accession>A0A2A9EML2</accession>
<dbReference type="RefSeq" id="WP_211287145.1">
    <property type="nucleotide sequence ID" value="NZ_PDJI01000004.1"/>
</dbReference>
<dbReference type="InterPro" id="IPR055354">
    <property type="entry name" value="DUF7507"/>
</dbReference>